<dbReference type="InterPro" id="IPR001387">
    <property type="entry name" value="Cro/C1-type_HTH"/>
</dbReference>
<gene>
    <name evidence="2" type="ORF">KCX82_09455</name>
</gene>
<dbReference type="Proteomes" id="UP000675664">
    <property type="component" value="Unassembled WGS sequence"/>
</dbReference>
<organism evidence="2 3">
    <name type="scientific">Sinanaerobacter chloroacetimidivorans</name>
    <dbReference type="NCBI Taxonomy" id="2818044"/>
    <lineage>
        <taxon>Bacteria</taxon>
        <taxon>Bacillati</taxon>
        <taxon>Bacillota</taxon>
        <taxon>Clostridia</taxon>
        <taxon>Peptostreptococcales</taxon>
        <taxon>Anaerovoracaceae</taxon>
        <taxon>Sinanaerobacter</taxon>
    </lineage>
</organism>
<evidence type="ECO:0000313" key="2">
    <source>
        <dbReference type="EMBL" id="MBR0598098.1"/>
    </source>
</evidence>
<reference evidence="2" key="2">
    <citation type="submission" date="2021-04" db="EMBL/GenBank/DDBJ databases">
        <authorList>
            <person name="Liu J."/>
        </authorList>
    </citation>
    <scope>NUCLEOTIDE SEQUENCE</scope>
    <source>
        <strain evidence="2">BAD-6</strain>
    </source>
</reference>
<dbReference type="InterPro" id="IPR010982">
    <property type="entry name" value="Lambda_DNA-bd_dom_sf"/>
</dbReference>
<keyword evidence="3" id="KW-1185">Reference proteome</keyword>
<proteinExistence type="predicted"/>
<dbReference type="SUPFAM" id="SSF47413">
    <property type="entry name" value="lambda repressor-like DNA-binding domains"/>
    <property type="match status" value="1"/>
</dbReference>
<protein>
    <submittedName>
        <fullName evidence="2">Helix-turn-helix transcriptional regulator</fullName>
    </submittedName>
</protein>
<feature type="domain" description="HTH cro/C1-type" evidence="1">
    <location>
        <begin position="8"/>
        <end position="66"/>
    </location>
</feature>
<dbReference type="Pfam" id="PF13443">
    <property type="entry name" value="HTH_26"/>
    <property type="match status" value="1"/>
</dbReference>
<reference evidence="2" key="1">
    <citation type="submission" date="2021-04" db="EMBL/GenBank/DDBJ databases">
        <title>Sinoanaerobacter chloroacetimidivorans sp. nov., an obligate anaerobic bacterium isolated from anaerobic sludge.</title>
        <authorList>
            <person name="Bao Y."/>
        </authorList>
    </citation>
    <scope>NUCLEOTIDE SEQUENCE</scope>
    <source>
        <strain evidence="2">BAD-6</strain>
    </source>
</reference>
<dbReference type="AlphaFoldDB" id="A0A8J7W2R1"/>
<dbReference type="EMBL" id="JAGSND010000005">
    <property type="protein sequence ID" value="MBR0598098.1"/>
    <property type="molecule type" value="Genomic_DNA"/>
</dbReference>
<dbReference type="RefSeq" id="WP_227018228.1">
    <property type="nucleotide sequence ID" value="NZ_JAGSND010000005.1"/>
</dbReference>
<dbReference type="Gene3D" id="1.10.260.40">
    <property type="entry name" value="lambda repressor-like DNA-binding domains"/>
    <property type="match status" value="1"/>
</dbReference>
<evidence type="ECO:0000313" key="3">
    <source>
        <dbReference type="Proteomes" id="UP000675664"/>
    </source>
</evidence>
<evidence type="ECO:0000259" key="1">
    <source>
        <dbReference type="Pfam" id="PF13443"/>
    </source>
</evidence>
<comment type="caution">
    <text evidence="2">The sequence shown here is derived from an EMBL/GenBank/DDBJ whole genome shotgun (WGS) entry which is preliminary data.</text>
</comment>
<sequence length="67" mass="7768">MIVYDPFWETIQKKHISTYALIHSYNVSSSTISRLRNNQGINTNTINDLCKMLKCDVSDILKYIAED</sequence>
<accession>A0A8J7W2R1</accession>
<name>A0A8J7W2R1_9FIRM</name>
<dbReference type="GO" id="GO:0003677">
    <property type="term" value="F:DNA binding"/>
    <property type="evidence" value="ECO:0007669"/>
    <property type="project" value="InterPro"/>
</dbReference>